<dbReference type="Proteomes" id="UP001219518">
    <property type="component" value="Unassembled WGS sequence"/>
</dbReference>
<protein>
    <submittedName>
        <fullName evidence="1">Androgenic gland hormone</fullName>
    </submittedName>
</protein>
<reference evidence="1" key="2">
    <citation type="journal article" date="2023" name="BMC Genomics">
        <title>Pest status, molecular evolution, and epigenetic factors derived from the genome assembly of Frankliniella fusca, a thysanopteran phytovirus vector.</title>
        <authorList>
            <person name="Catto M.A."/>
            <person name="Labadie P.E."/>
            <person name="Jacobson A.L."/>
            <person name="Kennedy G.G."/>
            <person name="Srinivasan R."/>
            <person name="Hunt B.G."/>
        </authorList>
    </citation>
    <scope>NUCLEOTIDE SEQUENCE</scope>
    <source>
        <strain evidence="1">PL_HMW_Pooled</strain>
    </source>
</reference>
<sequence>MSVLNALHLGGKYSKISVENGSKKTNQSKTKVKKKKKKILFKRICCNLRSETMLIENKIFVILKINQ</sequence>
<name>A0AAE1HHN6_9NEOP</name>
<proteinExistence type="predicted"/>
<dbReference type="AlphaFoldDB" id="A0AAE1HHN6"/>
<reference evidence="1" key="1">
    <citation type="submission" date="2021-07" db="EMBL/GenBank/DDBJ databases">
        <authorList>
            <person name="Catto M.A."/>
            <person name="Jacobson A."/>
            <person name="Kennedy G."/>
            <person name="Labadie P."/>
            <person name="Hunt B.G."/>
            <person name="Srinivasan R."/>
        </authorList>
    </citation>
    <scope>NUCLEOTIDE SEQUENCE</scope>
    <source>
        <strain evidence="1">PL_HMW_Pooled</strain>
        <tissue evidence="1">Head</tissue>
    </source>
</reference>
<comment type="caution">
    <text evidence="1">The sequence shown here is derived from an EMBL/GenBank/DDBJ whole genome shotgun (WGS) entry which is preliminary data.</text>
</comment>
<evidence type="ECO:0000313" key="2">
    <source>
        <dbReference type="Proteomes" id="UP001219518"/>
    </source>
</evidence>
<gene>
    <name evidence="1" type="ORF">KUF71_010722</name>
</gene>
<organism evidence="1 2">
    <name type="scientific">Frankliniella fusca</name>
    <dbReference type="NCBI Taxonomy" id="407009"/>
    <lineage>
        <taxon>Eukaryota</taxon>
        <taxon>Metazoa</taxon>
        <taxon>Ecdysozoa</taxon>
        <taxon>Arthropoda</taxon>
        <taxon>Hexapoda</taxon>
        <taxon>Insecta</taxon>
        <taxon>Pterygota</taxon>
        <taxon>Neoptera</taxon>
        <taxon>Paraneoptera</taxon>
        <taxon>Thysanoptera</taxon>
        <taxon>Terebrantia</taxon>
        <taxon>Thripoidea</taxon>
        <taxon>Thripidae</taxon>
        <taxon>Frankliniella</taxon>
    </lineage>
</organism>
<keyword evidence="2" id="KW-1185">Reference proteome</keyword>
<evidence type="ECO:0000313" key="1">
    <source>
        <dbReference type="EMBL" id="KAK3921550.1"/>
    </source>
</evidence>
<accession>A0AAE1HHN6</accession>
<dbReference type="EMBL" id="JAHWGI010001038">
    <property type="protein sequence ID" value="KAK3921550.1"/>
    <property type="molecule type" value="Genomic_DNA"/>
</dbReference>